<reference evidence="1" key="2">
    <citation type="submission" date="2025-09" db="UniProtKB">
        <authorList>
            <consortium name="EnsemblPlants"/>
        </authorList>
    </citation>
    <scope>IDENTIFICATION</scope>
</reference>
<keyword evidence="2" id="KW-1185">Reference proteome</keyword>
<evidence type="ECO:0000313" key="1">
    <source>
        <dbReference type="EnsemblPlants" id="AVESA.00010b.r2.4CG1301400.1.CDS"/>
    </source>
</evidence>
<reference evidence="1" key="1">
    <citation type="submission" date="2021-05" db="EMBL/GenBank/DDBJ databases">
        <authorList>
            <person name="Scholz U."/>
            <person name="Mascher M."/>
            <person name="Fiebig A."/>
        </authorList>
    </citation>
    <scope>NUCLEOTIDE SEQUENCE [LARGE SCALE GENOMIC DNA]</scope>
</reference>
<evidence type="ECO:0000313" key="2">
    <source>
        <dbReference type="Proteomes" id="UP001732700"/>
    </source>
</evidence>
<dbReference type="Proteomes" id="UP001732700">
    <property type="component" value="Chromosome 4C"/>
</dbReference>
<name>A0ACD5WWE6_AVESA</name>
<organism evidence="1 2">
    <name type="scientific">Avena sativa</name>
    <name type="common">Oat</name>
    <dbReference type="NCBI Taxonomy" id="4498"/>
    <lineage>
        <taxon>Eukaryota</taxon>
        <taxon>Viridiplantae</taxon>
        <taxon>Streptophyta</taxon>
        <taxon>Embryophyta</taxon>
        <taxon>Tracheophyta</taxon>
        <taxon>Spermatophyta</taxon>
        <taxon>Magnoliopsida</taxon>
        <taxon>Liliopsida</taxon>
        <taxon>Poales</taxon>
        <taxon>Poaceae</taxon>
        <taxon>BOP clade</taxon>
        <taxon>Pooideae</taxon>
        <taxon>Poodae</taxon>
        <taxon>Poeae</taxon>
        <taxon>Poeae Chloroplast Group 1 (Aveneae type)</taxon>
        <taxon>Aveninae</taxon>
        <taxon>Avena</taxon>
    </lineage>
</organism>
<accession>A0ACD5WWE6</accession>
<dbReference type="EnsemblPlants" id="AVESA.00010b.r2.4CG1301400.1">
    <property type="protein sequence ID" value="AVESA.00010b.r2.4CG1301400.1.CDS"/>
    <property type="gene ID" value="AVESA.00010b.r2.4CG1301400"/>
</dbReference>
<proteinExistence type="predicted"/>
<protein>
    <submittedName>
        <fullName evidence="1">Uncharacterized protein</fullName>
    </submittedName>
</protein>
<sequence>MDRPTIVQMDRNESAEMNHSASWSLHSRAPSLACVCVLSSRVCACVHLVSWKLTIGIRAKFSSHVARQWERQKRRNPSTLIRGTSARAATTIAEPWAQQGRRNGGEIVVQQVVRETGGGSSTNLSFPMLTRSNYTNWAMVMEVNLQAASLWEAIEDETVPRREDKQALAALLRSTPSEMHCMLVGKGSAKAAWEAIRLHYQGNDRVRDSRVRRLRTEFEIVTFKANERIDAFAMRISNIASALRSLGDSVDEEKVVRKFLYVVPTRFMQIAFSIETLLDPATLTVEEVVGHLRAIEERLDGDQECSSSGQLLLTEQEWEARKKQPREGGTSGKGEGPGNGRKGGQPQQQALPTRGPGNDIGRDKCRYCRKKGH</sequence>